<dbReference type="PANTHER" id="PTHR30575:SF0">
    <property type="entry name" value="XAA-ARG DIPEPTIDASE"/>
    <property type="match status" value="1"/>
</dbReference>
<sequence>MGPVRELCSADTMHMLEKCKQQASDTIEQESEHLYGLSQDIWREPELAYKEHSAHRLLTRFFSSRAWQVQEHYQLDTAFRAHWSSAPSACLHVAFLCEYDALPELGHACGHNLIAEVGAAAALGLRAAVESVAPTVQVKITVLGTPAEEEGGGKIDLIKAGAF</sequence>
<name>A0ABN9EUF5_9NEOB</name>
<protein>
    <recommendedName>
        <fullName evidence="3">Peptidase M20 domain-containing protein 2</fullName>
    </recommendedName>
</protein>
<keyword evidence="2" id="KW-1185">Reference proteome</keyword>
<reference evidence="1" key="1">
    <citation type="submission" date="2023-05" db="EMBL/GenBank/DDBJ databases">
        <authorList>
            <person name="Stuckert A."/>
        </authorList>
    </citation>
    <scope>NUCLEOTIDE SEQUENCE</scope>
</reference>
<organism evidence="1 2">
    <name type="scientific">Staurois parvus</name>
    <dbReference type="NCBI Taxonomy" id="386267"/>
    <lineage>
        <taxon>Eukaryota</taxon>
        <taxon>Metazoa</taxon>
        <taxon>Chordata</taxon>
        <taxon>Craniata</taxon>
        <taxon>Vertebrata</taxon>
        <taxon>Euteleostomi</taxon>
        <taxon>Amphibia</taxon>
        <taxon>Batrachia</taxon>
        <taxon>Anura</taxon>
        <taxon>Neobatrachia</taxon>
        <taxon>Ranoidea</taxon>
        <taxon>Ranidae</taxon>
        <taxon>Staurois</taxon>
    </lineage>
</organism>
<dbReference type="PANTHER" id="PTHR30575">
    <property type="entry name" value="PEPTIDASE M20"/>
    <property type="match status" value="1"/>
</dbReference>
<dbReference type="EMBL" id="CATNWA010015949">
    <property type="protein sequence ID" value="CAI9588357.1"/>
    <property type="molecule type" value="Genomic_DNA"/>
</dbReference>
<evidence type="ECO:0000313" key="1">
    <source>
        <dbReference type="EMBL" id="CAI9588357.1"/>
    </source>
</evidence>
<gene>
    <name evidence="1" type="ORF">SPARVUS_LOCUS10737748</name>
</gene>
<evidence type="ECO:0000313" key="2">
    <source>
        <dbReference type="Proteomes" id="UP001162483"/>
    </source>
</evidence>
<proteinExistence type="predicted"/>
<dbReference type="Gene3D" id="3.40.630.10">
    <property type="entry name" value="Zn peptidases"/>
    <property type="match status" value="1"/>
</dbReference>
<accession>A0ABN9EUF5</accession>
<comment type="caution">
    <text evidence="1">The sequence shown here is derived from an EMBL/GenBank/DDBJ whole genome shotgun (WGS) entry which is preliminary data.</text>
</comment>
<evidence type="ECO:0008006" key="3">
    <source>
        <dbReference type="Google" id="ProtNLM"/>
    </source>
</evidence>
<dbReference type="Proteomes" id="UP001162483">
    <property type="component" value="Unassembled WGS sequence"/>
</dbReference>
<dbReference type="SUPFAM" id="SSF53187">
    <property type="entry name" value="Zn-dependent exopeptidases"/>
    <property type="match status" value="1"/>
</dbReference>
<dbReference type="InterPro" id="IPR052030">
    <property type="entry name" value="Peptidase_M20/M20A_hydrolases"/>
</dbReference>